<dbReference type="SUPFAM" id="SSF51230">
    <property type="entry name" value="Single hybrid motif"/>
    <property type="match status" value="1"/>
</dbReference>
<dbReference type="AlphaFoldDB" id="A0A2N9LEI2"/>
<feature type="domain" description="Lipoyl-binding" evidence="3">
    <location>
        <begin position="55"/>
        <end position="132"/>
    </location>
</feature>
<keyword evidence="4" id="KW-0436">Ligase</keyword>
<sequence>MSFWKFFGKGSTLKLQITIDGKAYEVEVEVVEDEDSPAPNHTPHPTHTATRPNSYGGVWDSNGKVCRSPVTGLVIKVNAQPGQSVKAHELLLVLEAMKMETNVTAPDAGIVKKIHVVPGDSVKTNQILVECE</sequence>
<organism evidence="4 5">
    <name type="scientific">Candidatus Sulfuritelmatomonas gaucii</name>
    <dbReference type="NCBI Taxonomy" id="2043161"/>
    <lineage>
        <taxon>Bacteria</taxon>
        <taxon>Pseudomonadati</taxon>
        <taxon>Acidobacteriota</taxon>
        <taxon>Terriglobia</taxon>
        <taxon>Terriglobales</taxon>
        <taxon>Acidobacteriaceae</taxon>
        <taxon>Candidatus Sulfuritelmatomonas</taxon>
    </lineage>
</organism>
<keyword evidence="1" id="KW-0092">Biotin</keyword>
<reference evidence="5" key="1">
    <citation type="submission" date="2018-02" db="EMBL/GenBank/DDBJ databases">
        <authorList>
            <person name="Hausmann B."/>
        </authorList>
    </citation>
    <scope>NUCLEOTIDE SEQUENCE [LARGE SCALE GENOMIC DNA]</scope>
    <source>
        <strain evidence="5">Peat soil MAG SbA5</strain>
    </source>
</reference>
<feature type="region of interest" description="Disordered" evidence="2">
    <location>
        <begin position="32"/>
        <end position="56"/>
    </location>
</feature>
<proteinExistence type="predicted"/>
<dbReference type="GO" id="GO:0004658">
    <property type="term" value="F:propionyl-CoA carboxylase activity"/>
    <property type="evidence" value="ECO:0007669"/>
    <property type="project" value="UniProtKB-EC"/>
</dbReference>
<dbReference type="PROSITE" id="PS50968">
    <property type="entry name" value="BIOTINYL_LIPOYL"/>
    <property type="match status" value="1"/>
</dbReference>
<evidence type="ECO:0000259" key="3">
    <source>
        <dbReference type="PROSITE" id="PS50968"/>
    </source>
</evidence>
<dbReference type="CDD" id="cd06850">
    <property type="entry name" value="biotinyl_domain"/>
    <property type="match status" value="1"/>
</dbReference>
<dbReference type="PANTHER" id="PTHR45266:SF3">
    <property type="entry name" value="OXALOACETATE DECARBOXYLASE ALPHA CHAIN"/>
    <property type="match status" value="1"/>
</dbReference>
<protein>
    <submittedName>
        <fullName evidence="4">Propionyl-CoA carboxylase, biotin carboxyl carrier protein</fullName>
        <ecNumber evidence="4">6.4.1.3</ecNumber>
    </submittedName>
</protein>
<dbReference type="InterPro" id="IPR011053">
    <property type="entry name" value="Single_hybrid_motif"/>
</dbReference>
<dbReference type="Proteomes" id="UP000239735">
    <property type="component" value="Unassembled WGS sequence"/>
</dbReference>
<dbReference type="EMBL" id="OKRB01000089">
    <property type="protein sequence ID" value="SPE21677.1"/>
    <property type="molecule type" value="Genomic_DNA"/>
</dbReference>
<evidence type="ECO:0000313" key="5">
    <source>
        <dbReference type="Proteomes" id="UP000239735"/>
    </source>
</evidence>
<gene>
    <name evidence="4" type="primary">bcc</name>
    <name evidence="4" type="ORF">SBA5_320051</name>
</gene>
<evidence type="ECO:0000256" key="2">
    <source>
        <dbReference type="SAM" id="MobiDB-lite"/>
    </source>
</evidence>
<dbReference type="InterPro" id="IPR050709">
    <property type="entry name" value="Biotin_Carboxyl_Carrier/Decarb"/>
</dbReference>
<feature type="compositionally biased region" description="Low complexity" evidence="2">
    <location>
        <begin position="37"/>
        <end position="53"/>
    </location>
</feature>
<evidence type="ECO:0000256" key="1">
    <source>
        <dbReference type="ARBA" id="ARBA00023267"/>
    </source>
</evidence>
<evidence type="ECO:0000313" key="4">
    <source>
        <dbReference type="EMBL" id="SPE21677.1"/>
    </source>
</evidence>
<accession>A0A2N9LEI2</accession>
<dbReference type="EC" id="6.4.1.3" evidence="4"/>
<name>A0A2N9LEI2_9BACT</name>
<dbReference type="Pfam" id="PF00364">
    <property type="entry name" value="Biotin_lipoyl"/>
    <property type="match status" value="1"/>
</dbReference>
<dbReference type="InterPro" id="IPR000089">
    <property type="entry name" value="Biotin_lipoyl"/>
</dbReference>
<dbReference type="PANTHER" id="PTHR45266">
    <property type="entry name" value="OXALOACETATE DECARBOXYLASE ALPHA CHAIN"/>
    <property type="match status" value="1"/>
</dbReference>
<dbReference type="FunFam" id="2.40.50.100:FF:000003">
    <property type="entry name" value="Acetyl-CoA carboxylase biotin carboxyl carrier protein"/>
    <property type="match status" value="1"/>
</dbReference>
<dbReference type="Gene3D" id="2.40.50.100">
    <property type="match status" value="1"/>
</dbReference>